<comment type="caution">
    <text evidence="1">The sequence shown here is derived from an EMBL/GenBank/DDBJ whole genome shotgun (WGS) entry which is preliminary data.</text>
</comment>
<dbReference type="EMBL" id="JAFBBO010000001">
    <property type="protein sequence ID" value="MBM7477948.1"/>
    <property type="molecule type" value="Genomic_DNA"/>
</dbReference>
<evidence type="ECO:0000313" key="2">
    <source>
        <dbReference type="Proteomes" id="UP000698059"/>
    </source>
</evidence>
<keyword evidence="2" id="KW-1185">Reference proteome</keyword>
<evidence type="ECO:0000313" key="1">
    <source>
        <dbReference type="EMBL" id="MBM7477948.1"/>
    </source>
</evidence>
<reference evidence="1 2" key="1">
    <citation type="submission" date="2021-01" db="EMBL/GenBank/DDBJ databases">
        <title>Sequencing the genomes of 1000 actinobacteria strains.</title>
        <authorList>
            <person name="Klenk H.-P."/>
        </authorList>
    </citation>
    <scope>NUCLEOTIDE SEQUENCE [LARGE SCALE GENOMIC DNA]</scope>
    <source>
        <strain evidence="1 2">DSM 46000</strain>
    </source>
</reference>
<dbReference type="Proteomes" id="UP000698059">
    <property type="component" value="Unassembled WGS sequence"/>
</dbReference>
<organism evidence="1 2">
    <name type="scientific">Oerskovia jenensis</name>
    <dbReference type="NCBI Taxonomy" id="162169"/>
    <lineage>
        <taxon>Bacteria</taxon>
        <taxon>Bacillati</taxon>
        <taxon>Actinomycetota</taxon>
        <taxon>Actinomycetes</taxon>
        <taxon>Micrococcales</taxon>
        <taxon>Cellulomonadaceae</taxon>
        <taxon>Oerskovia</taxon>
    </lineage>
</organism>
<proteinExistence type="predicted"/>
<protein>
    <submittedName>
        <fullName evidence="1">Uncharacterized protein</fullName>
    </submittedName>
</protein>
<dbReference type="RefSeq" id="WP_205306132.1">
    <property type="nucleotide sequence ID" value="NZ_BAAAVF010000002.1"/>
</dbReference>
<name>A0ABS2LCX3_9CELL</name>
<accession>A0ABS2LCX3</accession>
<gene>
    <name evidence="1" type="ORF">JOD49_000868</name>
</gene>
<sequence length="81" mass="9015">MGIPHAAGTLARIDEYYSDRAHDESPVATQVAIQLAAPNPKDVSVTRRLSTYKGLDSRWWQWQSVVDVCQQVARAMVEEGS</sequence>